<comment type="caution">
    <text evidence="4">The sequence shown here is derived from an EMBL/GenBank/DDBJ whole genome shotgun (WGS) entry which is preliminary data.</text>
</comment>
<dbReference type="HAMAP" id="MF_00469">
    <property type="entry name" value="TrhO"/>
    <property type="match status" value="1"/>
</dbReference>
<dbReference type="RefSeq" id="WP_376830349.1">
    <property type="nucleotide sequence ID" value="NZ_JBHLWR010000006.1"/>
</dbReference>
<dbReference type="EC" id="1.14.-.-" evidence="1"/>
<feature type="region of interest" description="Disordered" evidence="2">
    <location>
        <begin position="311"/>
        <end position="342"/>
    </location>
</feature>
<sequence length="342" mass="36912">MSAAVTGAADRPRQGGAAGVCVAALYHFVRFDDPAALRGPLARLCCSLGVKGTLLLAREGVNGAIAGPDAAVARVAAHVRALPGCAGLEVKYSRAPSMPFRRMKVRLKKEIVSMGEPDVDPLRGAGVHVEPGDWNALISRDDVVVIDTRNDYEMAIGAFEGAVRPDIRTFREFPAWFRRERERLLAPRGPDGAPPKVAMYCTGGIRCEKSTAFLKREGVAEVFHLRGGVLNYLETVPERDSLWRGDCFVFDQRVAVGHGLAPSGHTLCPACRRPLSAADRARPEHVEGVSCAACAAGLDADRRAALAERHRQEQLARRRGRAHLGADMATERARRRGTAPDG</sequence>
<dbReference type="SMART" id="SM00450">
    <property type="entry name" value="RHOD"/>
    <property type="match status" value="1"/>
</dbReference>
<comment type="similarity">
    <text evidence="1">Belongs to the TrhO family.</text>
</comment>
<dbReference type="SUPFAM" id="SSF52821">
    <property type="entry name" value="Rhodanese/Cell cycle control phosphatase"/>
    <property type="match status" value="1"/>
</dbReference>
<protein>
    <recommendedName>
        <fullName evidence="1">tRNA uridine(34) hydroxylase</fullName>
        <ecNumber evidence="1">1.14.-.-</ecNumber>
    </recommendedName>
    <alternativeName>
        <fullName evidence="1">tRNA hydroxylation protein O</fullName>
    </alternativeName>
</protein>
<accession>A0ABV7LEB3</accession>
<dbReference type="InterPro" id="IPR020936">
    <property type="entry name" value="TrhO"/>
</dbReference>
<organism evidence="4 5">
    <name type="scientific">Camelimonas abortus</name>
    <dbReference type="NCBI Taxonomy" id="1017184"/>
    <lineage>
        <taxon>Bacteria</taxon>
        <taxon>Pseudomonadati</taxon>
        <taxon>Pseudomonadota</taxon>
        <taxon>Alphaproteobacteria</taxon>
        <taxon>Hyphomicrobiales</taxon>
        <taxon>Chelatococcaceae</taxon>
        <taxon>Camelimonas</taxon>
    </lineage>
</organism>
<evidence type="ECO:0000313" key="4">
    <source>
        <dbReference type="EMBL" id="MFC3265872.1"/>
    </source>
</evidence>
<dbReference type="InterPro" id="IPR036873">
    <property type="entry name" value="Rhodanese-like_dom_sf"/>
</dbReference>
<evidence type="ECO:0000259" key="3">
    <source>
        <dbReference type="PROSITE" id="PS50206"/>
    </source>
</evidence>
<dbReference type="EMBL" id="JBHRUV010000023">
    <property type="protein sequence ID" value="MFC3265872.1"/>
    <property type="molecule type" value="Genomic_DNA"/>
</dbReference>
<dbReference type="CDD" id="cd01518">
    <property type="entry name" value="RHOD_YceA"/>
    <property type="match status" value="1"/>
</dbReference>
<dbReference type="NCBIfam" id="NF001136">
    <property type="entry name" value="PRK00142.1-4"/>
    <property type="match status" value="1"/>
</dbReference>
<dbReference type="Pfam" id="PF00581">
    <property type="entry name" value="Rhodanese"/>
    <property type="match status" value="1"/>
</dbReference>
<dbReference type="Proteomes" id="UP001595536">
    <property type="component" value="Unassembled WGS sequence"/>
</dbReference>
<evidence type="ECO:0000313" key="5">
    <source>
        <dbReference type="Proteomes" id="UP001595536"/>
    </source>
</evidence>
<keyword evidence="1" id="KW-0560">Oxidoreductase</keyword>
<proteinExistence type="inferred from homology"/>
<keyword evidence="5" id="KW-1185">Reference proteome</keyword>
<dbReference type="Gene3D" id="3.40.250.10">
    <property type="entry name" value="Rhodanese-like domain"/>
    <property type="match status" value="1"/>
</dbReference>
<dbReference type="Gene3D" id="3.30.70.100">
    <property type="match status" value="1"/>
</dbReference>
<evidence type="ECO:0000256" key="2">
    <source>
        <dbReference type="SAM" id="MobiDB-lite"/>
    </source>
</evidence>
<gene>
    <name evidence="1" type="primary">trhO</name>
    <name evidence="4" type="ORF">ACFOEX_05820</name>
</gene>
<keyword evidence="1" id="KW-0819">tRNA processing</keyword>
<feature type="domain" description="Rhodanese" evidence="3">
    <location>
        <begin position="139"/>
        <end position="241"/>
    </location>
</feature>
<dbReference type="PANTHER" id="PTHR43268">
    <property type="entry name" value="THIOSULFATE SULFURTRANSFERASE/RHODANESE-LIKE DOMAIN-CONTAINING PROTEIN 2"/>
    <property type="match status" value="1"/>
</dbReference>
<dbReference type="Pfam" id="PF17773">
    <property type="entry name" value="UPF0176_N"/>
    <property type="match status" value="1"/>
</dbReference>
<evidence type="ECO:0000256" key="1">
    <source>
        <dbReference type="HAMAP-Rule" id="MF_00469"/>
    </source>
</evidence>
<comment type="function">
    <text evidence="1">Catalyzes oxygen-dependent 5-hydroxyuridine (ho5U) modification at position 34 in tRNAs.</text>
</comment>
<name>A0ABV7LEB3_9HYPH</name>
<dbReference type="PANTHER" id="PTHR43268:SF3">
    <property type="entry name" value="RHODANESE-LIKE DOMAIN-CONTAINING PROTEIN 7-RELATED"/>
    <property type="match status" value="1"/>
</dbReference>
<dbReference type="InterPro" id="IPR001763">
    <property type="entry name" value="Rhodanese-like_dom"/>
</dbReference>
<comment type="catalytic activity">
    <reaction evidence="1">
        <text>uridine(34) in tRNA + AH2 + O2 = 5-hydroxyuridine(34) in tRNA + A + H2O</text>
        <dbReference type="Rhea" id="RHEA:64224"/>
        <dbReference type="Rhea" id="RHEA-COMP:11727"/>
        <dbReference type="Rhea" id="RHEA-COMP:13381"/>
        <dbReference type="ChEBI" id="CHEBI:13193"/>
        <dbReference type="ChEBI" id="CHEBI:15377"/>
        <dbReference type="ChEBI" id="CHEBI:15379"/>
        <dbReference type="ChEBI" id="CHEBI:17499"/>
        <dbReference type="ChEBI" id="CHEBI:65315"/>
        <dbReference type="ChEBI" id="CHEBI:136877"/>
    </reaction>
</comment>
<dbReference type="PROSITE" id="PS50206">
    <property type="entry name" value="RHODANESE_3"/>
    <property type="match status" value="1"/>
</dbReference>
<dbReference type="InterPro" id="IPR040503">
    <property type="entry name" value="TRHO_N"/>
</dbReference>
<feature type="compositionally biased region" description="Basic residues" evidence="2">
    <location>
        <begin position="333"/>
        <end position="342"/>
    </location>
</feature>
<reference evidence="5" key="1">
    <citation type="journal article" date="2019" name="Int. J. Syst. Evol. Microbiol.">
        <title>The Global Catalogue of Microorganisms (GCM) 10K type strain sequencing project: providing services to taxonomists for standard genome sequencing and annotation.</title>
        <authorList>
            <consortium name="The Broad Institute Genomics Platform"/>
            <consortium name="The Broad Institute Genome Sequencing Center for Infectious Disease"/>
            <person name="Wu L."/>
            <person name="Ma J."/>
        </authorList>
    </citation>
    <scope>NUCLEOTIDE SEQUENCE [LARGE SCALE GENOMIC DNA]</scope>
    <source>
        <strain evidence="5">CCM 7941</strain>
    </source>
</reference>